<gene>
    <name evidence="1" type="ORF">Amac_100700</name>
</gene>
<accession>A0A5M3X733</accession>
<sequence length="143" mass="15937">MTTPQVSFGQTLAFAERTLTTALRLHLAKRQTTPETWYALQLIATRGPRITRQALSQDLEGSRTLNADSTRELLARLETEGLIHGHAELDLTTEGETLYRSLREYVTGSTTQLLSQFNADDINTTMRTLQAITKQVSEELAAS</sequence>
<proteinExistence type="predicted"/>
<reference evidence="1 2" key="1">
    <citation type="submission" date="2019-10" db="EMBL/GenBank/DDBJ databases">
        <title>Whole genome shotgun sequence of Acrocarpospora macrocephala NBRC 16266.</title>
        <authorList>
            <person name="Ichikawa N."/>
            <person name="Kimura A."/>
            <person name="Kitahashi Y."/>
            <person name="Komaki H."/>
            <person name="Oguchi A."/>
        </authorList>
    </citation>
    <scope>NUCLEOTIDE SEQUENCE [LARGE SCALE GENOMIC DNA]</scope>
    <source>
        <strain evidence="1 2">NBRC 16266</strain>
    </source>
</reference>
<evidence type="ECO:0000313" key="1">
    <source>
        <dbReference type="EMBL" id="GES16472.1"/>
    </source>
</evidence>
<keyword evidence="2" id="KW-1185">Reference proteome</keyword>
<dbReference type="InterPro" id="IPR036390">
    <property type="entry name" value="WH_DNA-bd_sf"/>
</dbReference>
<dbReference type="InterPro" id="IPR036388">
    <property type="entry name" value="WH-like_DNA-bd_sf"/>
</dbReference>
<evidence type="ECO:0008006" key="3">
    <source>
        <dbReference type="Google" id="ProtNLM"/>
    </source>
</evidence>
<dbReference type="Gene3D" id="1.10.10.10">
    <property type="entry name" value="Winged helix-like DNA-binding domain superfamily/Winged helix DNA-binding domain"/>
    <property type="match status" value="1"/>
</dbReference>
<dbReference type="OrthoDB" id="5192058at2"/>
<dbReference type="EMBL" id="BLAE01000102">
    <property type="protein sequence ID" value="GES16472.1"/>
    <property type="molecule type" value="Genomic_DNA"/>
</dbReference>
<organism evidence="1 2">
    <name type="scientific">Acrocarpospora macrocephala</name>
    <dbReference type="NCBI Taxonomy" id="150177"/>
    <lineage>
        <taxon>Bacteria</taxon>
        <taxon>Bacillati</taxon>
        <taxon>Actinomycetota</taxon>
        <taxon>Actinomycetes</taxon>
        <taxon>Streptosporangiales</taxon>
        <taxon>Streptosporangiaceae</taxon>
        <taxon>Acrocarpospora</taxon>
    </lineage>
</organism>
<dbReference type="AlphaFoldDB" id="A0A5M3X733"/>
<dbReference type="Proteomes" id="UP000331127">
    <property type="component" value="Unassembled WGS sequence"/>
</dbReference>
<dbReference type="SUPFAM" id="SSF46785">
    <property type="entry name" value="Winged helix' DNA-binding domain"/>
    <property type="match status" value="1"/>
</dbReference>
<evidence type="ECO:0000313" key="2">
    <source>
        <dbReference type="Proteomes" id="UP000331127"/>
    </source>
</evidence>
<comment type="caution">
    <text evidence="1">The sequence shown here is derived from an EMBL/GenBank/DDBJ whole genome shotgun (WGS) entry which is preliminary data.</text>
</comment>
<protein>
    <recommendedName>
        <fullName evidence="3">HTH marR-type domain-containing protein</fullName>
    </recommendedName>
</protein>
<dbReference type="RefSeq" id="WP_155361489.1">
    <property type="nucleotide sequence ID" value="NZ_BAAAHL010000012.1"/>
</dbReference>
<name>A0A5M3X733_9ACTN</name>